<dbReference type="InterPro" id="IPR019079">
    <property type="entry name" value="Capsule_synth_CapA"/>
</dbReference>
<comment type="similarity">
    <text evidence="1">Belongs to the CapA family.</text>
</comment>
<protein>
    <recommendedName>
        <fullName evidence="2">Capsule synthesis protein CapA domain-containing protein</fullName>
    </recommendedName>
</protein>
<feature type="domain" description="Capsule synthesis protein CapA" evidence="2">
    <location>
        <begin position="2"/>
        <end position="132"/>
    </location>
</feature>
<dbReference type="PANTHER" id="PTHR33393">
    <property type="entry name" value="POLYGLUTAMINE SYNTHESIS ACCESSORY PROTEIN RV0574C-RELATED"/>
    <property type="match status" value="1"/>
</dbReference>
<reference evidence="3" key="1">
    <citation type="journal article" date="2014" name="Front. Microbiol.">
        <title>High frequency of phylogenetically diverse reductive dehalogenase-homologous genes in deep subseafloor sedimentary metagenomes.</title>
        <authorList>
            <person name="Kawai M."/>
            <person name="Futagami T."/>
            <person name="Toyoda A."/>
            <person name="Takaki Y."/>
            <person name="Nishi S."/>
            <person name="Hori S."/>
            <person name="Arai W."/>
            <person name="Tsubouchi T."/>
            <person name="Morono Y."/>
            <person name="Uchiyama I."/>
            <person name="Ito T."/>
            <person name="Fujiyama A."/>
            <person name="Inagaki F."/>
            <person name="Takami H."/>
        </authorList>
    </citation>
    <scope>NUCLEOTIDE SEQUENCE</scope>
    <source>
        <strain evidence="3">Expedition CK06-06</strain>
    </source>
</reference>
<evidence type="ECO:0000259" key="2">
    <source>
        <dbReference type="Pfam" id="PF09587"/>
    </source>
</evidence>
<name>X1H869_9ZZZZ</name>
<feature type="non-terminal residue" evidence="3">
    <location>
        <position position="1"/>
    </location>
</feature>
<dbReference type="InterPro" id="IPR029052">
    <property type="entry name" value="Metallo-depent_PP-like"/>
</dbReference>
<dbReference type="SUPFAM" id="SSF56300">
    <property type="entry name" value="Metallo-dependent phosphatases"/>
    <property type="match status" value="1"/>
</dbReference>
<proteinExistence type="inferred from homology"/>
<gene>
    <name evidence="3" type="ORF">S03H2_20979</name>
</gene>
<dbReference type="PANTHER" id="PTHR33393:SF11">
    <property type="entry name" value="POLYGLUTAMINE SYNTHESIS ACCESSORY PROTEIN RV0574C-RELATED"/>
    <property type="match status" value="1"/>
</dbReference>
<dbReference type="Pfam" id="PF09587">
    <property type="entry name" value="PGA_cap"/>
    <property type="match status" value="1"/>
</dbReference>
<evidence type="ECO:0000256" key="1">
    <source>
        <dbReference type="ARBA" id="ARBA00005662"/>
    </source>
</evidence>
<sequence>TYYGGGYDRKDARQARLIEHNGNKIAFIGCNAKGGGYATASESQPGAVACDFDWMQKEIARLTEAGYQVIATFQHFEYYTYTAQPNQVRDSQLLAKAGASIVSGSQAHQPQGLEFFKNTFIHYGLGNLFFDQYHFCTDYACDDGFIDLHVFYDGEYIGSELVTIVFEDYARPRLMNQEERSVLLQKVFSASSW</sequence>
<organism evidence="3">
    <name type="scientific">marine sediment metagenome</name>
    <dbReference type="NCBI Taxonomy" id="412755"/>
    <lineage>
        <taxon>unclassified sequences</taxon>
        <taxon>metagenomes</taxon>
        <taxon>ecological metagenomes</taxon>
    </lineage>
</organism>
<dbReference type="InterPro" id="IPR052169">
    <property type="entry name" value="CW_Biosynth-Accessory"/>
</dbReference>
<dbReference type="EMBL" id="BARU01011125">
    <property type="protein sequence ID" value="GAH41478.1"/>
    <property type="molecule type" value="Genomic_DNA"/>
</dbReference>
<dbReference type="AlphaFoldDB" id="X1H869"/>
<evidence type="ECO:0000313" key="3">
    <source>
        <dbReference type="EMBL" id="GAH41478.1"/>
    </source>
</evidence>
<accession>X1H869</accession>
<comment type="caution">
    <text evidence="3">The sequence shown here is derived from an EMBL/GenBank/DDBJ whole genome shotgun (WGS) entry which is preliminary data.</text>
</comment>